<evidence type="ECO:0000313" key="1">
    <source>
        <dbReference type="EMBL" id="OAE24854.1"/>
    </source>
</evidence>
<comment type="caution">
    <text evidence="1">The sequence shown here is derived from an EMBL/GenBank/DDBJ whole genome shotgun (WGS) entry which is preliminary data.</text>
</comment>
<dbReference type="Proteomes" id="UP000077202">
    <property type="component" value="Unassembled WGS sequence"/>
</dbReference>
<reference evidence="1" key="1">
    <citation type="submission" date="2016-03" db="EMBL/GenBank/DDBJ databases">
        <title>Mechanisms controlling the formation of the plant cell surface in tip-growing cells are functionally conserved among land plants.</title>
        <authorList>
            <person name="Honkanen S."/>
            <person name="Jones V.A."/>
            <person name="Morieri G."/>
            <person name="Champion C."/>
            <person name="Hetherington A.J."/>
            <person name="Kelly S."/>
            <person name="Saint-Marcoux D."/>
            <person name="Proust H."/>
            <person name="Prescott H."/>
            <person name="Dolan L."/>
        </authorList>
    </citation>
    <scope>NUCLEOTIDE SEQUENCE [LARGE SCALE GENOMIC DNA]</scope>
    <source>
        <tissue evidence="1">Whole gametophyte</tissue>
    </source>
</reference>
<protein>
    <submittedName>
        <fullName evidence="1">Uncharacterized protein</fullName>
    </submittedName>
</protein>
<keyword evidence="2" id="KW-1185">Reference proteome</keyword>
<accession>A0A176VVM6</accession>
<sequence length="86" mass="9455">MAACRLDLAYYPLPGQQADDNGISQADLRGCMQRRGGDSCSLACNKYKDYVRVELLHVAIATALQSLTACALVDTFCRYCLYNPSL</sequence>
<dbReference type="AlphaFoldDB" id="A0A176VVM6"/>
<organism evidence="1 2">
    <name type="scientific">Marchantia polymorpha subsp. ruderalis</name>
    <dbReference type="NCBI Taxonomy" id="1480154"/>
    <lineage>
        <taxon>Eukaryota</taxon>
        <taxon>Viridiplantae</taxon>
        <taxon>Streptophyta</taxon>
        <taxon>Embryophyta</taxon>
        <taxon>Marchantiophyta</taxon>
        <taxon>Marchantiopsida</taxon>
        <taxon>Marchantiidae</taxon>
        <taxon>Marchantiales</taxon>
        <taxon>Marchantiaceae</taxon>
        <taxon>Marchantia</taxon>
    </lineage>
</organism>
<dbReference type="EMBL" id="LVLJ01002459">
    <property type="protein sequence ID" value="OAE24854.1"/>
    <property type="molecule type" value="Genomic_DNA"/>
</dbReference>
<evidence type="ECO:0000313" key="2">
    <source>
        <dbReference type="Proteomes" id="UP000077202"/>
    </source>
</evidence>
<gene>
    <name evidence="1" type="ORF">AXG93_4242s1260</name>
</gene>
<name>A0A176VVM6_MARPO</name>
<proteinExistence type="predicted"/>